<dbReference type="InterPro" id="IPR004638">
    <property type="entry name" value="EmrB-like"/>
</dbReference>
<comment type="subcellular location">
    <subcellularLocation>
        <location evidence="1">Cell membrane</location>
        <topology evidence="1">Multi-pass membrane protein</topology>
    </subcellularLocation>
</comment>
<dbReference type="GO" id="GO:0005886">
    <property type="term" value="C:plasma membrane"/>
    <property type="evidence" value="ECO:0007669"/>
    <property type="project" value="UniProtKB-SubCell"/>
</dbReference>
<dbReference type="PROSITE" id="PS50850">
    <property type="entry name" value="MFS"/>
    <property type="match status" value="1"/>
</dbReference>
<dbReference type="InterPro" id="IPR020846">
    <property type="entry name" value="MFS_dom"/>
</dbReference>
<feature type="domain" description="Major facilitator superfamily (MFS) profile" evidence="8">
    <location>
        <begin position="1"/>
        <end position="498"/>
    </location>
</feature>
<dbReference type="PANTHER" id="PTHR42718">
    <property type="entry name" value="MAJOR FACILITATOR SUPERFAMILY MULTIDRUG TRANSPORTER MFSC"/>
    <property type="match status" value="1"/>
</dbReference>
<dbReference type="AlphaFoldDB" id="A0AAU9D681"/>
<dbReference type="PRINTS" id="PR01036">
    <property type="entry name" value="TCRTETB"/>
</dbReference>
<dbReference type="InterPro" id="IPR036259">
    <property type="entry name" value="MFS_trans_sf"/>
</dbReference>
<name>A0AAU9D681_9LACO</name>
<evidence type="ECO:0000256" key="4">
    <source>
        <dbReference type="ARBA" id="ARBA00022692"/>
    </source>
</evidence>
<feature type="transmembrane region" description="Helical" evidence="7">
    <location>
        <begin position="55"/>
        <end position="81"/>
    </location>
</feature>
<evidence type="ECO:0000256" key="2">
    <source>
        <dbReference type="ARBA" id="ARBA00022448"/>
    </source>
</evidence>
<feature type="transmembrane region" description="Helical" evidence="7">
    <location>
        <begin position="476"/>
        <end position="495"/>
    </location>
</feature>
<feature type="transmembrane region" description="Helical" evidence="7">
    <location>
        <begin position="25"/>
        <end position="43"/>
    </location>
</feature>
<dbReference type="CDD" id="cd17321">
    <property type="entry name" value="MFS_MMR_MDR_like"/>
    <property type="match status" value="1"/>
</dbReference>
<sequence>MLDTTVMNVALPEIGETFSTALNNLSWALNIYTILFASLTIPLTRVAERYGMNKIIMLGFIIFGIGSLISGLSNGLCILVFGRAIQSIGAALVFPLSMTLGINLVDKDKRTGVIAVLGVTQGLAAALGPVIGGIITQYLTWRWIFFINLPIVIFVLIIGLKLLDFKEVNEEVINFDIFGSAFSILFLLSLTTVLTQGRTWGWTSLTSLLFIFFSLVFFVSFLVVEIRSKKPMIPLELFKDKNFIGSSVVVVLSNLFLVGITVLLPTYYTNVKHFDALHASFMIVPVTLFIFIMSPISGFALKKTGPKILLSFGFLLMVIGYIGYANNGLNNQLYSCIYGALIGAGYGLITGPITVIGASDFTGELLSASQSVTGVLRQIGIVLAVAIFVTGLYTNLKSAQVKSENYVSEQVSGLNIPKQAKSTLIKKSIEGIREQKTSNTAKKHTGNAKIDQGINRVIKDIKDTALNNIVNAFKSLYKVAIPYLIVTLVLTFLFWKRRV</sequence>
<evidence type="ECO:0000256" key="6">
    <source>
        <dbReference type="ARBA" id="ARBA00023136"/>
    </source>
</evidence>
<dbReference type="InterPro" id="IPR011701">
    <property type="entry name" value="MFS"/>
</dbReference>
<feature type="transmembrane region" description="Helical" evidence="7">
    <location>
        <begin position="337"/>
        <end position="358"/>
    </location>
</feature>
<dbReference type="Gene3D" id="1.20.1720.10">
    <property type="entry name" value="Multidrug resistance protein D"/>
    <property type="match status" value="1"/>
</dbReference>
<feature type="transmembrane region" description="Helical" evidence="7">
    <location>
        <begin position="141"/>
        <end position="163"/>
    </location>
</feature>
<protein>
    <submittedName>
        <fullName evidence="9">MFS transporter</fullName>
    </submittedName>
</protein>
<dbReference type="GO" id="GO:0022857">
    <property type="term" value="F:transmembrane transporter activity"/>
    <property type="evidence" value="ECO:0007669"/>
    <property type="project" value="InterPro"/>
</dbReference>
<keyword evidence="2" id="KW-0813">Transport</keyword>
<reference evidence="9 10" key="1">
    <citation type="journal article" date="2023" name="Microbiol. Spectr.">
        <title>Symbiosis of Carpenter Bees with Uncharacterized Lactic Acid Bacteria Showing NAD Auxotrophy.</title>
        <authorList>
            <person name="Kawasaki S."/>
            <person name="Ozawa K."/>
            <person name="Mori T."/>
            <person name="Yamamoto A."/>
            <person name="Ito M."/>
            <person name="Ohkuma M."/>
            <person name="Sakamoto M."/>
            <person name="Matsutani M."/>
        </authorList>
    </citation>
    <scope>NUCLEOTIDE SEQUENCE [LARGE SCALE GENOMIC DNA]</scope>
    <source>
        <strain evidence="9 10">KimC2</strain>
    </source>
</reference>
<gene>
    <name evidence="9" type="ORF">KIMC2_08440</name>
</gene>
<feature type="transmembrane region" description="Helical" evidence="7">
    <location>
        <begin position="175"/>
        <end position="194"/>
    </location>
</feature>
<feature type="transmembrane region" description="Helical" evidence="7">
    <location>
        <begin position="112"/>
        <end position="135"/>
    </location>
</feature>
<organism evidence="9 10">
    <name type="scientific">Xylocopilactobacillus apis</name>
    <dbReference type="NCBI Taxonomy" id="2932183"/>
    <lineage>
        <taxon>Bacteria</taxon>
        <taxon>Bacillati</taxon>
        <taxon>Bacillota</taxon>
        <taxon>Bacilli</taxon>
        <taxon>Lactobacillales</taxon>
        <taxon>Lactobacillaceae</taxon>
        <taxon>Xylocopilactobacillus</taxon>
    </lineage>
</organism>
<evidence type="ECO:0000313" key="9">
    <source>
        <dbReference type="EMBL" id="BDR56282.1"/>
    </source>
</evidence>
<feature type="transmembrane region" description="Helical" evidence="7">
    <location>
        <begin position="308"/>
        <end position="325"/>
    </location>
</feature>
<evidence type="ECO:0000256" key="5">
    <source>
        <dbReference type="ARBA" id="ARBA00022989"/>
    </source>
</evidence>
<keyword evidence="6 7" id="KW-0472">Membrane</keyword>
<evidence type="ECO:0000256" key="3">
    <source>
        <dbReference type="ARBA" id="ARBA00022475"/>
    </source>
</evidence>
<feature type="transmembrane region" description="Helical" evidence="7">
    <location>
        <begin position="200"/>
        <end position="223"/>
    </location>
</feature>
<dbReference type="SUPFAM" id="SSF103473">
    <property type="entry name" value="MFS general substrate transporter"/>
    <property type="match status" value="2"/>
</dbReference>
<feature type="transmembrane region" description="Helical" evidence="7">
    <location>
        <begin position="276"/>
        <end position="301"/>
    </location>
</feature>
<dbReference type="Proteomes" id="UP001321804">
    <property type="component" value="Chromosome"/>
</dbReference>
<evidence type="ECO:0000256" key="7">
    <source>
        <dbReference type="SAM" id="Phobius"/>
    </source>
</evidence>
<keyword evidence="3" id="KW-1003">Cell membrane</keyword>
<dbReference type="Gene3D" id="1.20.1250.20">
    <property type="entry name" value="MFS general substrate transporter like domains"/>
    <property type="match status" value="1"/>
</dbReference>
<evidence type="ECO:0000256" key="1">
    <source>
        <dbReference type="ARBA" id="ARBA00004651"/>
    </source>
</evidence>
<keyword evidence="4 7" id="KW-0812">Transmembrane</keyword>
<evidence type="ECO:0000259" key="8">
    <source>
        <dbReference type="PROSITE" id="PS50850"/>
    </source>
</evidence>
<dbReference type="KEGG" id="xak:KIMC2_08440"/>
<proteinExistence type="predicted"/>
<evidence type="ECO:0000313" key="10">
    <source>
        <dbReference type="Proteomes" id="UP001321804"/>
    </source>
</evidence>
<feature type="transmembrane region" description="Helical" evidence="7">
    <location>
        <begin position="379"/>
        <end position="396"/>
    </location>
</feature>
<feature type="transmembrane region" description="Helical" evidence="7">
    <location>
        <begin position="243"/>
        <end position="264"/>
    </location>
</feature>
<dbReference type="EMBL" id="AP026801">
    <property type="protein sequence ID" value="BDR56282.1"/>
    <property type="molecule type" value="Genomic_DNA"/>
</dbReference>
<dbReference type="Pfam" id="PF07690">
    <property type="entry name" value="MFS_1"/>
    <property type="match status" value="1"/>
</dbReference>
<dbReference type="PANTHER" id="PTHR42718:SF46">
    <property type="entry name" value="BLR6921 PROTEIN"/>
    <property type="match status" value="1"/>
</dbReference>
<feature type="transmembrane region" description="Helical" evidence="7">
    <location>
        <begin position="87"/>
        <end position="105"/>
    </location>
</feature>
<dbReference type="NCBIfam" id="TIGR00711">
    <property type="entry name" value="efflux_EmrB"/>
    <property type="match status" value="1"/>
</dbReference>
<accession>A0AAU9D681</accession>
<keyword evidence="10" id="KW-1185">Reference proteome</keyword>
<keyword evidence="5 7" id="KW-1133">Transmembrane helix</keyword>